<organism evidence="13 14">
    <name type="scientific">Alkalibacterium gilvum</name>
    <dbReference type="NCBI Taxonomy" id="1130080"/>
    <lineage>
        <taxon>Bacteria</taxon>
        <taxon>Bacillati</taxon>
        <taxon>Bacillota</taxon>
        <taxon>Bacilli</taxon>
        <taxon>Lactobacillales</taxon>
        <taxon>Carnobacteriaceae</taxon>
        <taxon>Alkalibacterium</taxon>
    </lineage>
</organism>
<dbReference type="OrthoDB" id="9804372at2"/>
<dbReference type="RefSeq" id="WP_091636651.1">
    <property type="nucleotide sequence ID" value="NZ_FNYW01000057.1"/>
</dbReference>
<evidence type="ECO:0000256" key="8">
    <source>
        <dbReference type="ARBA" id="ARBA00023204"/>
    </source>
</evidence>
<accession>A0A1H6VRT0</accession>
<dbReference type="NCBIfam" id="NF003591">
    <property type="entry name" value="PRK05254.1-4"/>
    <property type="match status" value="1"/>
</dbReference>
<dbReference type="InterPro" id="IPR002043">
    <property type="entry name" value="UDG_fam1"/>
</dbReference>
<dbReference type="CDD" id="cd10027">
    <property type="entry name" value="UDG-F1-like"/>
    <property type="match status" value="1"/>
</dbReference>
<keyword evidence="9" id="KW-0963">Cytoplasm</keyword>
<gene>
    <name evidence="9" type="primary">ung</name>
    <name evidence="13" type="ORF">SAMN04488113_1578</name>
</gene>
<dbReference type="GO" id="GO:0005737">
    <property type="term" value="C:cytoplasm"/>
    <property type="evidence" value="ECO:0007669"/>
    <property type="project" value="UniProtKB-SubCell"/>
</dbReference>
<reference evidence="14" key="1">
    <citation type="submission" date="2016-10" db="EMBL/GenBank/DDBJ databases">
        <authorList>
            <person name="Varghese N."/>
            <person name="Submissions S."/>
        </authorList>
    </citation>
    <scope>NUCLEOTIDE SEQUENCE [LARGE SCALE GENOMIC DNA]</scope>
    <source>
        <strain evidence="14">DSM 25751</strain>
    </source>
</reference>
<dbReference type="PANTHER" id="PTHR11264:SF0">
    <property type="entry name" value="URACIL-DNA GLYCOSYLASE"/>
    <property type="match status" value="1"/>
</dbReference>
<keyword evidence="8 9" id="KW-0234">DNA repair</keyword>
<dbReference type="PROSITE" id="PS00130">
    <property type="entry name" value="U_DNA_GLYCOSYLASE"/>
    <property type="match status" value="1"/>
</dbReference>
<name>A0A1H6VRT0_9LACT</name>
<dbReference type="NCBIfam" id="NF003589">
    <property type="entry name" value="PRK05254.1-2"/>
    <property type="match status" value="1"/>
</dbReference>
<dbReference type="NCBIfam" id="TIGR00628">
    <property type="entry name" value="ung"/>
    <property type="match status" value="1"/>
</dbReference>
<dbReference type="SMART" id="SM00987">
    <property type="entry name" value="UreE_C"/>
    <property type="match status" value="1"/>
</dbReference>
<evidence type="ECO:0000313" key="14">
    <source>
        <dbReference type="Proteomes" id="UP000198564"/>
    </source>
</evidence>
<proteinExistence type="inferred from homology"/>
<dbReference type="Proteomes" id="UP000198564">
    <property type="component" value="Unassembled WGS sequence"/>
</dbReference>
<dbReference type="InterPro" id="IPR018085">
    <property type="entry name" value="Ura-DNA_Glyclase_AS"/>
</dbReference>
<evidence type="ECO:0000256" key="4">
    <source>
        <dbReference type="ARBA" id="ARBA00012030"/>
    </source>
</evidence>
<dbReference type="EMBL" id="FNYW01000057">
    <property type="protein sequence ID" value="SEJ04507.1"/>
    <property type="molecule type" value="Genomic_DNA"/>
</dbReference>
<dbReference type="NCBIfam" id="NF003592">
    <property type="entry name" value="PRK05254.1-5"/>
    <property type="match status" value="1"/>
</dbReference>
<evidence type="ECO:0000256" key="9">
    <source>
        <dbReference type="HAMAP-Rule" id="MF_00148"/>
    </source>
</evidence>
<dbReference type="NCBIfam" id="NF003588">
    <property type="entry name" value="PRK05254.1-1"/>
    <property type="match status" value="1"/>
</dbReference>
<evidence type="ECO:0000256" key="1">
    <source>
        <dbReference type="ARBA" id="ARBA00001400"/>
    </source>
</evidence>
<comment type="similarity">
    <text evidence="3 9 11">Belongs to the uracil-DNA glycosylase (UDG) superfamily. UNG family.</text>
</comment>
<keyword evidence="14" id="KW-1185">Reference proteome</keyword>
<evidence type="ECO:0000256" key="5">
    <source>
        <dbReference type="ARBA" id="ARBA00018429"/>
    </source>
</evidence>
<sequence length="228" mass="26014">MTISVENDWQPILEEAAKEETYHALKSFLKHEYATATIYPKKENIWQAFDWTPYHEVKVVLLGQDPYHGENQAHGLSFSVDPNVSIPPSLRNIYKELENDLGIPPASHGYLKKWAQEGVLLLNTVLTVRKGEAHSHRNKGWEELTNQVIRALNERENPLIFLLWGNAAKAKRKMVDESKHIVLTAPHPSPLSAYRGFFGSKPFSRTNSALKNIGEEPIDWEIPEDLNI</sequence>
<dbReference type="HAMAP" id="MF_00148">
    <property type="entry name" value="UDG"/>
    <property type="match status" value="1"/>
</dbReference>
<feature type="active site" description="Proton acceptor" evidence="9 10">
    <location>
        <position position="65"/>
    </location>
</feature>
<dbReference type="EC" id="3.2.2.27" evidence="4 9"/>
<evidence type="ECO:0000256" key="11">
    <source>
        <dbReference type="RuleBase" id="RU003780"/>
    </source>
</evidence>
<dbReference type="InterPro" id="IPR005122">
    <property type="entry name" value="Uracil-DNA_glycosylase-like"/>
</dbReference>
<dbReference type="GO" id="GO:0097510">
    <property type="term" value="P:base-excision repair, AP site formation via deaminated base removal"/>
    <property type="evidence" value="ECO:0007669"/>
    <property type="project" value="TreeGrafter"/>
</dbReference>
<dbReference type="InterPro" id="IPR036895">
    <property type="entry name" value="Uracil-DNA_glycosylase-like_sf"/>
</dbReference>
<evidence type="ECO:0000256" key="7">
    <source>
        <dbReference type="ARBA" id="ARBA00022801"/>
    </source>
</evidence>
<protein>
    <recommendedName>
        <fullName evidence="5 9">Uracil-DNA glycosylase</fullName>
        <shortName evidence="9">UDG</shortName>
        <ecNumber evidence="4 9">3.2.2.27</ecNumber>
    </recommendedName>
</protein>
<evidence type="ECO:0000256" key="2">
    <source>
        <dbReference type="ARBA" id="ARBA00002631"/>
    </source>
</evidence>
<evidence type="ECO:0000256" key="6">
    <source>
        <dbReference type="ARBA" id="ARBA00022763"/>
    </source>
</evidence>
<evidence type="ECO:0000256" key="3">
    <source>
        <dbReference type="ARBA" id="ARBA00008184"/>
    </source>
</evidence>
<dbReference type="Pfam" id="PF03167">
    <property type="entry name" value="UDG"/>
    <property type="match status" value="1"/>
</dbReference>
<dbReference type="SMART" id="SM00986">
    <property type="entry name" value="UDG"/>
    <property type="match status" value="1"/>
</dbReference>
<dbReference type="STRING" id="1130080.SAMN04488113_1578"/>
<evidence type="ECO:0000313" key="13">
    <source>
        <dbReference type="EMBL" id="SEJ04507.1"/>
    </source>
</evidence>
<dbReference type="SUPFAM" id="SSF52141">
    <property type="entry name" value="Uracil-DNA glycosylase-like"/>
    <property type="match status" value="1"/>
</dbReference>
<dbReference type="FunFam" id="3.40.470.10:FF:000001">
    <property type="entry name" value="Uracil-DNA glycosylase"/>
    <property type="match status" value="1"/>
</dbReference>
<comment type="function">
    <text evidence="2 9 11">Excises uracil residues from the DNA which can arise as a result of misincorporation of dUMP residues by DNA polymerase or due to deamination of cytosine.</text>
</comment>
<dbReference type="PANTHER" id="PTHR11264">
    <property type="entry name" value="URACIL-DNA GLYCOSYLASE"/>
    <property type="match status" value="1"/>
</dbReference>
<comment type="catalytic activity">
    <reaction evidence="1 9 11">
        <text>Hydrolyzes single-stranded DNA or mismatched double-stranded DNA and polynucleotides, releasing free uracil.</text>
        <dbReference type="EC" id="3.2.2.27"/>
    </reaction>
</comment>
<dbReference type="AlphaFoldDB" id="A0A1H6VRT0"/>
<evidence type="ECO:0000259" key="12">
    <source>
        <dbReference type="SMART" id="SM00986"/>
    </source>
</evidence>
<keyword evidence="7 9" id="KW-0378">Hydrolase</keyword>
<keyword evidence="6 9" id="KW-0227">DNA damage</keyword>
<feature type="domain" description="Uracil-DNA glycosylase-like" evidence="12">
    <location>
        <begin position="50"/>
        <end position="210"/>
    </location>
</feature>
<dbReference type="Gene3D" id="3.40.470.10">
    <property type="entry name" value="Uracil-DNA glycosylase-like domain"/>
    <property type="match status" value="1"/>
</dbReference>
<dbReference type="GO" id="GO:0004844">
    <property type="term" value="F:uracil DNA N-glycosylase activity"/>
    <property type="evidence" value="ECO:0007669"/>
    <property type="project" value="UniProtKB-UniRule"/>
</dbReference>
<evidence type="ECO:0000256" key="10">
    <source>
        <dbReference type="PROSITE-ProRule" id="PRU10072"/>
    </source>
</evidence>
<comment type="subcellular location">
    <subcellularLocation>
        <location evidence="9">Cytoplasm</location>
    </subcellularLocation>
</comment>